<dbReference type="InterPro" id="IPR006594">
    <property type="entry name" value="LisH"/>
</dbReference>
<dbReference type="Proteomes" id="UP000582659">
    <property type="component" value="Unassembled WGS sequence"/>
</dbReference>
<dbReference type="InterPro" id="IPR036322">
    <property type="entry name" value="WD40_repeat_dom_sf"/>
</dbReference>
<dbReference type="Pfam" id="PF25602">
    <property type="entry name" value="WDR47_COR"/>
    <property type="match status" value="1"/>
</dbReference>
<dbReference type="InterPro" id="IPR024977">
    <property type="entry name" value="Apc4-like_WD40_dom"/>
</dbReference>
<reference evidence="4" key="2">
    <citation type="submission" date="2020-09" db="EMBL/GenBank/DDBJ databases">
        <authorList>
            <person name="Kikuchi T."/>
        </authorList>
    </citation>
    <scope>NUCLEOTIDE SEQUENCE</scope>
    <source>
        <strain evidence="4">Ka4C1</strain>
    </source>
</reference>
<dbReference type="Gene3D" id="2.130.10.10">
    <property type="entry name" value="YVTN repeat-like/Quinoprotein amine dehydrogenase"/>
    <property type="match status" value="2"/>
</dbReference>
<reference evidence="7" key="1">
    <citation type="submission" date="2016-11" db="UniProtKB">
        <authorList>
            <consortium name="WormBaseParasite"/>
        </authorList>
    </citation>
    <scope>IDENTIFICATION</scope>
</reference>
<dbReference type="WBParaSite" id="BXY_0157400.1">
    <property type="protein sequence ID" value="BXY_0157400.1"/>
    <property type="gene ID" value="BXY_0157400"/>
</dbReference>
<evidence type="ECO:0000313" key="4">
    <source>
        <dbReference type="EMBL" id="CAD5208803.1"/>
    </source>
</evidence>
<dbReference type="OrthoDB" id="187712at2759"/>
<dbReference type="EMBL" id="CAJFDI010000001">
    <property type="protein sequence ID" value="CAD5208803.1"/>
    <property type="molecule type" value="Genomic_DNA"/>
</dbReference>
<feature type="compositionally biased region" description="Polar residues" evidence="2">
    <location>
        <begin position="472"/>
        <end position="491"/>
    </location>
</feature>
<dbReference type="InterPro" id="IPR057749">
    <property type="entry name" value="WDR47_COR"/>
</dbReference>
<keyword evidence="1" id="KW-0853">WD repeat</keyword>
<dbReference type="Proteomes" id="UP000095284">
    <property type="component" value="Unplaced"/>
</dbReference>
<dbReference type="Pfam" id="PF12894">
    <property type="entry name" value="ANAPC4_WD40"/>
    <property type="match status" value="1"/>
</dbReference>
<dbReference type="SMR" id="A0A1I7RLI9"/>
<evidence type="ECO:0000256" key="2">
    <source>
        <dbReference type="SAM" id="MobiDB-lite"/>
    </source>
</evidence>
<dbReference type="InterPro" id="IPR015943">
    <property type="entry name" value="WD40/YVTN_repeat-like_dom_sf"/>
</dbReference>
<dbReference type="InterPro" id="IPR001680">
    <property type="entry name" value="WD40_rpt"/>
</dbReference>
<accession>A0A1I7RLI9</accession>
<dbReference type="CDD" id="cd00200">
    <property type="entry name" value="WD40"/>
    <property type="match status" value="1"/>
</dbReference>
<dbReference type="PANTHER" id="PTHR19863:SF5">
    <property type="entry name" value="WD REPEAT-CONTAINING PROTEIN 47"/>
    <property type="match status" value="1"/>
</dbReference>
<evidence type="ECO:0000256" key="1">
    <source>
        <dbReference type="PROSITE-ProRule" id="PRU00221"/>
    </source>
</evidence>
<feature type="repeat" description="WD" evidence="1">
    <location>
        <begin position="848"/>
        <end position="884"/>
    </location>
</feature>
<dbReference type="eggNOG" id="KOG0641">
    <property type="taxonomic scope" value="Eukaryota"/>
</dbReference>
<dbReference type="SMART" id="SM00320">
    <property type="entry name" value="WD40"/>
    <property type="match status" value="7"/>
</dbReference>
<feature type="domain" description="CTLH" evidence="3">
    <location>
        <begin position="49"/>
        <end position="106"/>
    </location>
</feature>
<evidence type="ECO:0000313" key="5">
    <source>
        <dbReference type="Proteomes" id="UP000095284"/>
    </source>
</evidence>
<keyword evidence="6" id="KW-1185">Reference proteome</keyword>
<feature type="repeat" description="WD" evidence="1">
    <location>
        <begin position="760"/>
        <end position="801"/>
    </location>
</feature>
<evidence type="ECO:0000313" key="7">
    <source>
        <dbReference type="WBParaSite" id="BXY_0157400.1"/>
    </source>
</evidence>
<organism evidence="5 7">
    <name type="scientific">Bursaphelenchus xylophilus</name>
    <name type="common">Pinewood nematode worm</name>
    <name type="synonym">Aphelenchoides xylophilus</name>
    <dbReference type="NCBI Taxonomy" id="6326"/>
    <lineage>
        <taxon>Eukaryota</taxon>
        <taxon>Metazoa</taxon>
        <taxon>Ecdysozoa</taxon>
        <taxon>Nematoda</taxon>
        <taxon>Chromadorea</taxon>
        <taxon>Rhabditida</taxon>
        <taxon>Tylenchina</taxon>
        <taxon>Tylenchomorpha</taxon>
        <taxon>Aphelenchoidea</taxon>
        <taxon>Aphelenchoididae</taxon>
        <taxon>Bursaphelenchus</taxon>
    </lineage>
</organism>
<sequence length="884" mass="99231">MVSAQPVPIEFVVQERDVIFCILEFLENRKLHISQVSLERETGLINGDFSEDVLFLRQLIIDGQWDNALDFVEPLKDSPNFDQRAFTYLIIKYKFFELLCIKQEPGPMQENDFAVEELVECLKQLEHICPTPEDYRHLCALLTLPKLSDHADFKSWNPSAARVECFHKVYPIIGDLLNKISLKKDQQQKGHAINDRLLQLTSKGIFYEACVDYCQSQALGNKKAIEAGPQFPSMLTIKPRLASSDLSLVSWLEVLGNEQFTLPFQQRALDFKFDTMKKPKLEAQWTEQILATPIKPGGQFPHSLVPNNRFKFAEKMSQSMILPAMSMSSIVDHNLPANSIKKRLNPMSQSTTADIGFSIKREPASDNLMQQSQVISNMMENSEMTKQSRPTNLFNTSVTEHLTAELTQSRRELDVIQRNLQISQNLPPPRTMAQSTLPTVPEMATPTGGISPSSSFDNRNSDIMSSSRLFQEFSSRRQSGIPVSSRASSTGIPPSASMPPSMIPPPILDHPRSRPQSQVYPPYYEMPTYPQRPQNFMPPQNFQPPPPQNTSRKPSDMGMSIHFVPVCKYEDSQAIRAVAFHPSGRFFVVGTNSKQMLICKYPTTKNLDWSRVPFAPEIGLQRPKQHRGSVYCCGFNAAGDLLGTGSNDKTLRLMSFNADECKIGAEMELNMHDGTVRDLIFMDEGSKRILVSGGAGNCNICLTDCETGRTFKNLGGHTAPILGLYSWTNGTSFTSCSQDKTIRFWDLRASSATNVIHPGQTFSNSPVTSVCVDPSGKLLVSGHEDASIMLFDITGGRVIQTFRPHGDEVRTVRFSNAAYYLLSGSYDKRVVITDMRGDLTSPLTYLPVAEHNDKIIQCRWHPQEFTFLSTSADRTVALWTLPQH</sequence>
<dbReference type="PROSITE" id="PS50082">
    <property type="entry name" value="WD_REPEATS_2"/>
    <property type="match status" value="4"/>
</dbReference>
<dbReference type="PANTHER" id="PTHR19863">
    <property type="entry name" value="NEMITIN (NEURONAL ENRICHED MAP INTERACTING PROTEIN) HOMOLOG"/>
    <property type="match status" value="1"/>
</dbReference>
<feature type="repeat" description="WD" evidence="1">
    <location>
        <begin position="714"/>
        <end position="755"/>
    </location>
</feature>
<feature type="region of interest" description="Disordered" evidence="2">
    <location>
        <begin position="532"/>
        <end position="554"/>
    </location>
</feature>
<dbReference type="PROSITE" id="PS50897">
    <property type="entry name" value="CTLH"/>
    <property type="match status" value="1"/>
</dbReference>
<dbReference type="SUPFAM" id="SSF50978">
    <property type="entry name" value="WD40 repeat-like"/>
    <property type="match status" value="1"/>
</dbReference>
<dbReference type="EMBL" id="CAJFCV020000001">
    <property type="protein sequence ID" value="CAG9082938.1"/>
    <property type="molecule type" value="Genomic_DNA"/>
</dbReference>
<dbReference type="PROSITE" id="PS50896">
    <property type="entry name" value="LISH"/>
    <property type="match status" value="1"/>
</dbReference>
<dbReference type="AlphaFoldDB" id="A0A1I7RLI9"/>
<protein>
    <submittedName>
        <fullName evidence="4">(pine wood nematode) hypothetical protein</fullName>
    </submittedName>
</protein>
<proteinExistence type="predicted"/>
<feature type="repeat" description="WD" evidence="1">
    <location>
        <begin position="802"/>
        <end position="836"/>
    </location>
</feature>
<dbReference type="InterPro" id="IPR006595">
    <property type="entry name" value="CTLH_C"/>
</dbReference>
<dbReference type="PROSITE" id="PS50294">
    <property type="entry name" value="WD_REPEATS_REGION"/>
    <property type="match status" value="2"/>
</dbReference>
<dbReference type="Pfam" id="PF00400">
    <property type="entry name" value="WD40"/>
    <property type="match status" value="4"/>
</dbReference>
<dbReference type="Proteomes" id="UP000659654">
    <property type="component" value="Unassembled WGS sequence"/>
</dbReference>
<gene>
    <name evidence="4" type="ORF">BXYJ_LOCUS1039</name>
</gene>
<name>A0A1I7RLI9_BURXY</name>
<dbReference type="InterPro" id="IPR040067">
    <property type="entry name" value="WDR47"/>
</dbReference>
<evidence type="ECO:0000313" key="6">
    <source>
        <dbReference type="Proteomes" id="UP000659654"/>
    </source>
</evidence>
<evidence type="ECO:0000259" key="3">
    <source>
        <dbReference type="PROSITE" id="PS50897"/>
    </source>
</evidence>
<feature type="region of interest" description="Disordered" evidence="2">
    <location>
        <begin position="472"/>
        <end position="519"/>
    </location>
</feature>